<accession>A0ABT5WS07</accession>
<keyword evidence="2" id="KW-1185">Reference proteome</keyword>
<proteinExistence type="predicted"/>
<reference evidence="1 2" key="1">
    <citation type="submission" date="2023-03" db="EMBL/GenBank/DDBJ databases">
        <title>NovoSphingobium album sp. nov. isolated from polycyclic aromatic hydrocarbons- and heavy-metal polluted soil.</title>
        <authorList>
            <person name="Liu Z."/>
            <person name="Wang K."/>
        </authorList>
    </citation>
    <scope>NUCLEOTIDE SEQUENCE [LARGE SCALE GENOMIC DNA]</scope>
    <source>
        <strain evidence="1 2">H3SJ31-1</strain>
    </source>
</reference>
<dbReference type="EMBL" id="JARESE010000020">
    <property type="protein sequence ID" value="MDE8651778.1"/>
    <property type="molecule type" value="Genomic_DNA"/>
</dbReference>
<dbReference type="Proteomes" id="UP001216253">
    <property type="component" value="Unassembled WGS sequence"/>
</dbReference>
<organism evidence="1 2">
    <name type="scientific">Novosphingobium album</name>
    <name type="common">ex Liu et al. 2023</name>
    <dbReference type="NCBI Taxonomy" id="3031130"/>
    <lineage>
        <taxon>Bacteria</taxon>
        <taxon>Pseudomonadati</taxon>
        <taxon>Pseudomonadota</taxon>
        <taxon>Alphaproteobacteria</taxon>
        <taxon>Sphingomonadales</taxon>
        <taxon>Sphingomonadaceae</taxon>
        <taxon>Novosphingobium</taxon>
    </lineage>
</organism>
<evidence type="ECO:0000313" key="1">
    <source>
        <dbReference type="EMBL" id="MDE8651778.1"/>
    </source>
</evidence>
<gene>
    <name evidence="1" type="ORF">PYV00_08585</name>
</gene>
<dbReference type="InterPro" id="IPR045502">
    <property type="entry name" value="DUF6489"/>
</dbReference>
<evidence type="ECO:0000313" key="2">
    <source>
        <dbReference type="Proteomes" id="UP001216253"/>
    </source>
</evidence>
<dbReference type="RefSeq" id="WP_275227868.1">
    <property type="nucleotide sequence ID" value="NZ_JARESE010000020.1"/>
</dbReference>
<dbReference type="Pfam" id="PF20099">
    <property type="entry name" value="DUF6489"/>
    <property type="match status" value="1"/>
</dbReference>
<sequence length="91" mass="9732">MKVNVEVECSPEEARRFLGLPDITKANEVYVDAVANAMQGVGNFDQLQELAKQVAPMRQLGLKLFQQLMESGAAMAMSGAGTGSATRKDGD</sequence>
<protein>
    <submittedName>
        <fullName evidence="1">DUF6489 family protein</fullName>
    </submittedName>
</protein>
<comment type="caution">
    <text evidence="1">The sequence shown here is derived from an EMBL/GenBank/DDBJ whole genome shotgun (WGS) entry which is preliminary data.</text>
</comment>
<name>A0ABT5WS07_9SPHN</name>